<dbReference type="Pfam" id="PF18962">
    <property type="entry name" value="Por_Secre_tail"/>
    <property type="match status" value="1"/>
</dbReference>
<dbReference type="Proteomes" id="UP000599179">
    <property type="component" value="Unassembled WGS sequence"/>
</dbReference>
<evidence type="ECO:0000256" key="1">
    <source>
        <dbReference type="ARBA" id="ARBA00022729"/>
    </source>
</evidence>
<reference evidence="4" key="1">
    <citation type="journal article" date="2019" name="Int. J. Syst. Evol. Microbiol.">
        <title>The Global Catalogue of Microorganisms (GCM) 10K type strain sequencing project: providing services to taxonomists for standard genome sequencing and annotation.</title>
        <authorList>
            <consortium name="The Broad Institute Genomics Platform"/>
            <consortium name="The Broad Institute Genome Sequencing Center for Infectious Disease"/>
            <person name="Wu L."/>
            <person name="Ma J."/>
        </authorList>
    </citation>
    <scope>NUCLEOTIDE SEQUENCE [LARGE SCALE GENOMIC DNA]</scope>
    <source>
        <strain evidence="4">CGMCC 1.12931</strain>
    </source>
</reference>
<name>A0ABQ1SPN6_9FLAO</name>
<sequence>MRFEASANNGIDGFDAGKIGNLDENLASINANSLFSIERRMLPTTDEVIPLFTNNWRNQDYSFVANLSNLGDVQVYIVDAYLGTETLLEDGETYHFSVDESISESLDALRFSLKFDAETMSMEDVDKKLFSLYPNPAVDVVQLQSNLALTDKVNVSVYNMLGQQMQVKAEAISNTNLRLSLGHLESGVYIVQLTDQEGNSYTQELIKK</sequence>
<protein>
    <recommendedName>
        <fullName evidence="2">Secretion system C-terminal sorting domain-containing protein</fullName>
    </recommendedName>
</protein>
<feature type="domain" description="Secretion system C-terminal sorting" evidence="2">
    <location>
        <begin position="132"/>
        <end position="203"/>
    </location>
</feature>
<accession>A0ABQ1SPN6</accession>
<comment type="caution">
    <text evidence="3">The sequence shown here is derived from an EMBL/GenBank/DDBJ whole genome shotgun (WGS) entry which is preliminary data.</text>
</comment>
<dbReference type="InterPro" id="IPR026444">
    <property type="entry name" value="Secre_tail"/>
</dbReference>
<evidence type="ECO:0000259" key="2">
    <source>
        <dbReference type="Pfam" id="PF18962"/>
    </source>
</evidence>
<keyword evidence="4" id="KW-1185">Reference proteome</keyword>
<dbReference type="NCBIfam" id="TIGR04183">
    <property type="entry name" value="Por_Secre_tail"/>
    <property type="match status" value="1"/>
</dbReference>
<evidence type="ECO:0000313" key="3">
    <source>
        <dbReference type="EMBL" id="GGE45223.1"/>
    </source>
</evidence>
<gene>
    <name evidence="3" type="ORF">GCM10010832_26410</name>
</gene>
<organism evidence="3 4">
    <name type="scientific">Psychroflexus planctonicus</name>
    <dbReference type="NCBI Taxonomy" id="1526575"/>
    <lineage>
        <taxon>Bacteria</taxon>
        <taxon>Pseudomonadati</taxon>
        <taxon>Bacteroidota</taxon>
        <taxon>Flavobacteriia</taxon>
        <taxon>Flavobacteriales</taxon>
        <taxon>Flavobacteriaceae</taxon>
        <taxon>Psychroflexus</taxon>
    </lineage>
</organism>
<dbReference type="EMBL" id="BMGM01000017">
    <property type="protein sequence ID" value="GGE45223.1"/>
    <property type="molecule type" value="Genomic_DNA"/>
</dbReference>
<proteinExistence type="predicted"/>
<evidence type="ECO:0000313" key="4">
    <source>
        <dbReference type="Proteomes" id="UP000599179"/>
    </source>
</evidence>
<keyword evidence="1" id="KW-0732">Signal</keyword>